<dbReference type="PANTHER" id="PTHR31964:SF140">
    <property type="entry name" value="UNIVERSAL STRESS PROTEIN FAMILY PROTEIN"/>
    <property type="match status" value="1"/>
</dbReference>
<sequence>MKQVVNVKYLKDNEFNRVIVLPLDDCESSQYAVEWSKKYLFNKSDRIVLVNCKSITELAKAALPSISLGKDKDEDLHENDQQKMMECYVSELEGFNVEYYIGVGDVKKDLTEFVDSLHGNLVVIGQEGEGIGKTLMGTVSTFVTKYCKAPVLIVKWDEQKQGYKEVTEQ</sequence>
<proteinExistence type="predicted"/>
<reference evidence="2" key="1">
    <citation type="submission" date="2020-05" db="EMBL/GenBank/DDBJ databases">
        <title>Phylogenomic resolution of chytrid fungi.</title>
        <authorList>
            <person name="Stajich J.E."/>
            <person name="Amses K."/>
            <person name="Simmons R."/>
            <person name="Seto K."/>
            <person name="Myers J."/>
            <person name="Bonds A."/>
            <person name="Quandt C.A."/>
            <person name="Barry K."/>
            <person name="Liu P."/>
            <person name="Grigoriev I."/>
            <person name="Longcore J.E."/>
            <person name="James T.Y."/>
        </authorList>
    </citation>
    <scope>NUCLEOTIDE SEQUENCE</scope>
    <source>
        <strain evidence="2">PLAUS21</strain>
    </source>
</reference>
<dbReference type="Pfam" id="PF00582">
    <property type="entry name" value="Usp"/>
    <property type="match status" value="1"/>
</dbReference>
<dbReference type="InterPro" id="IPR006015">
    <property type="entry name" value="Universal_stress_UspA"/>
</dbReference>
<accession>A0AAD5UB93</accession>
<evidence type="ECO:0000313" key="2">
    <source>
        <dbReference type="EMBL" id="KAJ3252959.1"/>
    </source>
</evidence>
<gene>
    <name evidence="2" type="ORF">HK103_001058</name>
</gene>
<dbReference type="AlphaFoldDB" id="A0AAD5UB93"/>
<dbReference type="Proteomes" id="UP001210925">
    <property type="component" value="Unassembled WGS sequence"/>
</dbReference>
<dbReference type="PANTHER" id="PTHR31964">
    <property type="entry name" value="ADENINE NUCLEOTIDE ALPHA HYDROLASES-LIKE SUPERFAMILY PROTEIN"/>
    <property type="match status" value="1"/>
</dbReference>
<evidence type="ECO:0000313" key="3">
    <source>
        <dbReference type="Proteomes" id="UP001210925"/>
    </source>
</evidence>
<comment type="caution">
    <text evidence="2">The sequence shown here is derived from an EMBL/GenBank/DDBJ whole genome shotgun (WGS) entry which is preliminary data.</text>
</comment>
<dbReference type="SUPFAM" id="SSF52402">
    <property type="entry name" value="Adenine nucleotide alpha hydrolases-like"/>
    <property type="match status" value="1"/>
</dbReference>
<dbReference type="CDD" id="cd23659">
    <property type="entry name" value="USP_At3g01520-like"/>
    <property type="match status" value="1"/>
</dbReference>
<feature type="domain" description="UspA" evidence="1">
    <location>
        <begin position="17"/>
        <end position="155"/>
    </location>
</feature>
<protein>
    <recommendedName>
        <fullName evidence="1">UspA domain-containing protein</fullName>
    </recommendedName>
</protein>
<keyword evidence="3" id="KW-1185">Reference proteome</keyword>
<dbReference type="PRINTS" id="PR01438">
    <property type="entry name" value="UNVRSLSTRESS"/>
</dbReference>
<dbReference type="InterPro" id="IPR006016">
    <property type="entry name" value="UspA"/>
</dbReference>
<name>A0AAD5UB93_9FUNG</name>
<organism evidence="2 3">
    <name type="scientific">Boothiomyces macroporosus</name>
    <dbReference type="NCBI Taxonomy" id="261099"/>
    <lineage>
        <taxon>Eukaryota</taxon>
        <taxon>Fungi</taxon>
        <taxon>Fungi incertae sedis</taxon>
        <taxon>Chytridiomycota</taxon>
        <taxon>Chytridiomycota incertae sedis</taxon>
        <taxon>Chytridiomycetes</taxon>
        <taxon>Rhizophydiales</taxon>
        <taxon>Terramycetaceae</taxon>
        <taxon>Boothiomyces</taxon>
    </lineage>
</organism>
<dbReference type="InterPro" id="IPR014729">
    <property type="entry name" value="Rossmann-like_a/b/a_fold"/>
</dbReference>
<dbReference type="Gene3D" id="3.40.50.620">
    <property type="entry name" value="HUPs"/>
    <property type="match status" value="1"/>
</dbReference>
<dbReference type="EMBL" id="JADGKB010000124">
    <property type="protein sequence ID" value="KAJ3252959.1"/>
    <property type="molecule type" value="Genomic_DNA"/>
</dbReference>
<evidence type="ECO:0000259" key="1">
    <source>
        <dbReference type="Pfam" id="PF00582"/>
    </source>
</evidence>